<evidence type="ECO:0000256" key="5">
    <source>
        <dbReference type="PIRNR" id="PIRNR006250"/>
    </source>
</evidence>
<dbReference type="InterPro" id="IPR036068">
    <property type="entry name" value="Nicotinate_pribotase-like_C"/>
</dbReference>
<dbReference type="GO" id="GO:0009435">
    <property type="term" value="P:NAD+ biosynthetic process"/>
    <property type="evidence" value="ECO:0007669"/>
    <property type="project" value="InterPro"/>
</dbReference>
<evidence type="ECO:0000259" key="6">
    <source>
        <dbReference type="Pfam" id="PF01729"/>
    </source>
</evidence>
<comment type="similarity">
    <text evidence="1 5">Belongs to the NadC/ModD family.</text>
</comment>
<dbReference type="InterPro" id="IPR013785">
    <property type="entry name" value="Aldolase_TIM"/>
</dbReference>
<dbReference type="PIRSF" id="PIRSF006250">
    <property type="entry name" value="NadC_ModD"/>
    <property type="match status" value="1"/>
</dbReference>
<dbReference type="InterPro" id="IPR022412">
    <property type="entry name" value="Quinolinate_PRibosylTrfase_N"/>
</dbReference>
<evidence type="ECO:0000313" key="8">
    <source>
        <dbReference type="EMBL" id="SNX71617.1"/>
    </source>
</evidence>
<dbReference type="InterPro" id="IPR006242">
    <property type="entry name" value="ModD"/>
</dbReference>
<gene>
    <name evidence="8" type="ORF">SAMN05878503_11051</name>
</gene>
<dbReference type="FunFam" id="3.20.20.70:FF:000030">
    <property type="entry name" value="Nicotinate-nucleotide pyrophosphorylase, carboxylating"/>
    <property type="match status" value="1"/>
</dbReference>
<dbReference type="RefSeq" id="WP_097030837.1">
    <property type="nucleotide sequence ID" value="NZ_OAOQ01000010.1"/>
</dbReference>
<dbReference type="EMBL" id="OAOQ01000010">
    <property type="protein sequence ID" value="SNX71617.1"/>
    <property type="molecule type" value="Genomic_DNA"/>
</dbReference>
<dbReference type="NCBIfam" id="TIGR01334">
    <property type="entry name" value="modD"/>
    <property type="match status" value="1"/>
</dbReference>
<dbReference type="PANTHER" id="PTHR32179">
    <property type="entry name" value="NICOTINATE-NUCLEOTIDE PYROPHOSPHORYLASE [CARBOXYLATING]"/>
    <property type="match status" value="1"/>
</dbReference>
<dbReference type="GO" id="GO:0005737">
    <property type="term" value="C:cytoplasm"/>
    <property type="evidence" value="ECO:0007669"/>
    <property type="project" value="TreeGrafter"/>
</dbReference>
<protein>
    <recommendedName>
        <fullName evidence="2">Putative pyrophosphorylase ModD</fullName>
    </recommendedName>
</protein>
<dbReference type="Pfam" id="PF02749">
    <property type="entry name" value="QRPTase_N"/>
    <property type="match status" value="1"/>
</dbReference>
<dbReference type="Pfam" id="PF01729">
    <property type="entry name" value="QRPTase_C"/>
    <property type="match status" value="1"/>
</dbReference>
<dbReference type="InterPro" id="IPR002638">
    <property type="entry name" value="Quinolinate_PRibosylTrfase_C"/>
</dbReference>
<dbReference type="GO" id="GO:0034213">
    <property type="term" value="P:quinolinate catabolic process"/>
    <property type="evidence" value="ECO:0007669"/>
    <property type="project" value="TreeGrafter"/>
</dbReference>
<keyword evidence="3 5" id="KW-0328">Glycosyltransferase</keyword>
<dbReference type="InterPro" id="IPR037128">
    <property type="entry name" value="Quinolinate_PRibosylTase_N_sf"/>
</dbReference>
<sequence length="277" mass="28814">MFLIDDQALLTMIREDVPYGDLTTRALSFGGVRGHLTFTARDPMTVCAIEEAGRMFELLGCAVDRAAASGERRTPAELLLAAAGPAEALFAGWKVAQTLVEWASGVASAARAIVDAAGAVNPQIVVACTRKAVPGTRALAFKAVTAGGASIHRIGLSDTVLVFPEHRAFAAGCLKGQLKRLKTSCPEKCLVVEVTNHDDALRAADWGAHVIQLEKFLPHDVARVVQALTGSAARIAAAGGVHAGNAAAYAESGAHVLVTSAPYHAPPLDVAVRLEPA</sequence>
<evidence type="ECO:0000259" key="7">
    <source>
        <dbReference type="Pfam" id="PF02749"/>
    </source>
</evidence>
<keyword evidence="4 5" id="KW-0808">Transferase</keyword>
<feature type="domain" description="Quinolinate phosphoribosyl transferase N-terminal" evidence="7">
    <location>
        <begin position="21"/>
        <end position="104"/>
    </location>
</feature>
<dbReference type="Proteomes" id="UP000219467">
    <property type="component" value="Unassembled WGS sequence"/>
</dbReference>
<dbReference type="Gene3D" id="3.90.1170.20">
    <property type="entry name" value="Quinolinate phosphoribosyl transferase, N-terminal domain"/>
    <property type="match status" value="1"/>
</dbReference>
<accession>A0A285CVN2</accession>
<dbReference type="SUPFAM" id="SSF51690">
    <property type="entry name" value="Nicotinate/Quinolinate PRTase C-terminal domain-like"/>
    <property type="match status" value="1"/>
</dbReference>
<reference evidence="9" key="1">
    <citation type="submission" date="2017-08" db="EMBL/GenBank/DDBJ databases">
        <authorList>
            <person name="Varghese N."/>
            <person name="Submissions S."/>
        </authorList>
    </citation>
    <scope>NUCLEOTIDE SEQUENCE [LARGE SCALE GENOMIC DNA]</scope>
    <source>
        <strain evidence="9">JA234</strain>
    </source>
</reference>
<feature type="domain" description="Quinolinate phosphoribosyl transferase C-terminal" evidence="6">
    <location>
        <begin position="106"/>
        <end position="272"/>
    </location>
</feature>
<name>A0A285CVN2_9RHOB</name>
<evidence type="ECO:0000256" key="1">
    <source>
        <dbReference type="ARBA" id="ARBA00009400"/>
    </source>
</evidence>
<evidence type="ECO:0000313" key="9">
    <source>
        <dbReference type="Proteomes" id="UP000219467"/>
    </source>
</evidence>
<dbReference type="OrthoDB" id="8216773at2"/>
<evidence type="ECO:0000256" key="2">
    <source>
        <dbReference type="ARBA" id="ARBA00019205"/>
    </source>
</evidence>
<dbReference type="PANTHER" id="PTHR32179:SF4">
    <property type="entry name" value="PYROPHOSPHORYLASE MODD-RELATED"/>
    <property type="match status" value="1"/>
</dbReference>
<dbReference type="GO" id="GO:0004514">
    <property type="term" value="F:nicotinate-nucleotide diphosphorylase (carboxylating) activity"/>
    <property type="evidence" value="ECO:0007669"/>
    <property type="project" value="InterPro"/>
</dbReference>
<keyword evidence="9" id="KW-1185">Reference proteome</keyword>
<dbReference type="SUPFAM" id="SSF54675">
    <property type="entry name" value="Nicotinate/Quinolinate PRTase N-terminal domain-like"/>
    <property type="match status" value="1"/>
</dbReference>
<evidence type="ECO:0000256" key="3">
    <source>
        <dbReference type="ARBA" id="ARBA00022676"/>
    </source>
</evidence>
<organism evidence="8 9">
    <name type="scientific">Cereibacter ovatus</name>
    <dbReference type="NCBI Taxonomy" id="439529"/>
    <lineage>
        <taxon>Bacteria</taxon>
        <taxon>Pseudomonadati</taxon>
        <taxon>Pseudomonadota</taxon>
        <taxon>Alphaproteobacteria</taxon>
        <taxon>Rhodobacterales</taxon>
        <taxon>Paracoccaceae</taxon>
        <taxon>Cereibacter</taxon>
    </lineage>
</organism>
<dbReference type="CDD" id="cd01573">
    <property type="entry name" value="modD_like"/>
    <property type="match status" value="1"/>
</dbReference>
<dbReference type="AlphaFoldDB" id="A0A285CVN2"/>
<evidence type="ECO:0000256" key="4">
    <source>
        <dbReference type="ARBA" id="ARBA00022679"/>
    </source>
</evidence>
<dbReference type="Gene3D" id="3.20.20.70">
    <property type="entry name" value="Aldolase class I"/>
    <property type="match status" value="1"/>
</dbReference>
<dbReference type="InterPro" id="IPR027277">
    <property type="entry name" value="NadC/ModD"/>
</dbReference>
<proteinExistence type="inferred from homology"/>